<dbReference type="GO" id="GO:0010181">
    <property type="term" value="F:FMN binding"/>
    <property type="evidence" value="ECO:0007669"/>
    <property type="project" value="InterPro"/>
</dbReference>
<dbReference type="Proteomes" id="UP000179807">
    <property type="component" value="Unassembled WGS sequence"/>
</dbReference>
<keyword evidence="2" id="KW-0560">Oxidoreductase</keyword>
<feature type="domain" description="NADH:flavin oxidoreductase/NADH oxidase N-terminal" evidence="3">
    <location>
        <begin position="5"/>
        <end position="106"/>
    </location>
</feature>
<dbReference type="OrthoDB" id="72788at2759"/>
<accession>A0A1J4J8Y4</accession>
<feature type="domain" description="NADH:flavin oxidoreductase/NADH oxidase N-terminal" evidence="3">
    <location>
        <begin position="108"/>
        <end position="205"/>
    </location>
</feature>
<sequence length="375" mass="41811">MSIAFTPTKIGPMHLKNRFMRSATYEGLADEKGFPKPQLFTMMEKLSQNEIGLIVPGYVYPIEKGKSMKNQTGFYSQAHADVWKESIKTIHKNGSKIMFQISYKGKPTMTIPEIEELIDSYHKASLLTKSVGADGLELHAGHGLLLSRFLSPATNKRNDKYGGSIEGRARIISEIAETIRKSTGPDFAIGIKMNGYDNIPNGVTPIISSQYVNLLKGKIDLFEITGGISIGTLRCKGRMNFLQKLMFVCGGFIPQTIFAALSKDQEGLMNVMENFQSLIDKKYYDGYCLEAAEYIKRNNPDAFVVSVACHRKFEKMNEILDQGKVDLISLSRPLIREPNLVKKFKENKATESSCKSCNHCIFTIGLGNPIGCSYP</sequence>
<dbReference type="GO" id="GO:0016491">
    <property type="term" value="F:oxidoreductase activity"/>
    <property type="evidence" value="ECO:0007669"/>
    <property type="project" value="UniProtKB-KW"/>
</dbReference>
<dbReference type="GeneID" id="94847690"/>
<dbReference type="SUPFAM" id="SSF51395">
    <property type="entry name" value="FMN-linked oxidoreductases"/>
    <property type="match status" value="1"/>
</dbReference>
<dbReference type="PANTHER" id="PTHR43656">
    <property type="entry name" value="BINDING OXIDOREDUCTASE, PUTATIVE (AFU_ORTHOLOGUE AFUA_2G08260)-RELATED"/>
    <property type="match status" value="1"/>
</dbReference>
<dbReference type="Gene3D" id="3.20.20.70">
    <property type="entry name" value="Aldolase class I"/>
    <property type="match status" value="2"/>
</dbReference>
<dbReference type="CDD" id="cd02803">
    <property type="entry name" value="OYE_like_FMN_family"/>
    <property type="match status" value="1"/>
</dbReference>
<dbReference type="InterPro" id="IPR013785">
    <property type="entry name" value="Aldolase_TIM"/>
</dbReference>
<organism evidence="4 5">
    <name type="scientific">Tritrichomonas foetus</name>
    <dbReference type="NCBI Taxonomy" id="1144522"/>
    <lineage>
        <taxon>Eukaryota</taxon>
        <taxon>Metamonada</taxon>
        <taxon>Parabasalia</taxon>
        <taxon>Tritrichomonadida</taxon>
        <taxon>Tritrichomonadidae</taxon>
        <taxon>Tritrichomonas</taxon>
    </lineage>
</organism>
<dbReference type="AlphaFoldDB" id="A0A1J4J8Y4"/>
<evidence type="ECO:0000313" key="5">
    <source>
        <dbReference type="Proteomes" id="UP000179807"/>
    </source>
</evidence>
<dbReference type="RefSeq" id="XP_068346821.1">
    <property type="nucleotide sequence ID" value="XM_068512986.1"/>
</dbReference>
<reference evidence="4" key="1">
    <citation type="submission" date="2016-10" db="EMBL/GenBank/DDBJ databases">
        <authorList>
            <person name="Benchimol M."/>
            <person name="Almeida L.G."/>
            <person name="Vasconcelos A.T."/>
            <person name="Perreira-Neves A."/>
            <person name="Rosa I.A."/>
            <person name="Tasca T."/>
            <person name="Bogo M.R."/>
            <person name="de Souza W."/>
        </authorList>
    </citation>
    <scope>NUCLEOTIDE SEQUENCE [LARGE SCALE GENOMIC DNA]</scope>
    <source>
        <strain evidence="4">K</strain>
    </source>
</reference>
<evidence type="ECO:0000256" key="2">
    <source>
        <dbReference type="ARBA" id="ARBA00023002"/>
    </source>
</evidence>
<dbReference type="InterPro" id="IPR001155">
    <property type="entry name" value="OxRdtase_FMN_N"/>
</dbReference>
<dbReference type="InterPro" id="IPR051799">
    <property type="entry name" value="NADH_flavin_oxidoreductase"/>
</dbReference>
<keyword evidence="5" id="KW-1185">Reference proteome</keyword>
<evidence type="ECO:0000313" key="4">
    <source>
        <dbReference type="EMBL" id="OHS93684.1"/>
    </source>
</evidence>
<evidence type="ECO:0000259" key="3">
    <source>
        <dbReference type="Pfam" id="PF00724"/>
    </source>
</evidence>
<dbReference type="PANTHER" id="PTHR43656:SF2">
    <property type="entry name" value="BINDING OXIDOREDUCTASE, PUTATIVE (AFU_ORTHOLOGUE AFUA_2G08260)-RELATED"/>
    <property type="match status" value="1"/>
</dbReference>
<name>A0A1J4J8Y4_9EUKA</name>
<comment type="caution">
    <text evidence="4">The sequence shown here is derived from an EMBL/GenBank/DDBJ whole genome shotgun (WGS) entry which is preliminary data.</text>
</comment>
<dbReference type="EMBL" id="MLAK01001380">
    <property type="protein sequence ID" value="OHS93684.1"/>
    <property type="molecule type" value="Genomic_DNA"/>
</dbReference>
<gene>
    <name evidence="4" type="ORF">TRFO_40065</name>
</gene>
<dbReference type="VEuPathDB" id="TrichDB:TRFO_40065"/>
<proteinExistence type="predicted"/>
<dbReference type="Pfam" id="PF00724">
    <property type="entry name" value="Oxidored_FMN"/>
    <property type="match status" value="2"/>
</dbReference>
<evidence type="ECO:0000256" key="1">
    <source>
        <dbReference type="ARBA" id="ARBA00022630"/>
    </source>
</evidence>
<keyword evidence="1" id="KW-0285">Flavoprotein</keyword>
<protein>
    <submittedName>
        <fullName evidence="4">Oxidoreductase, FAD/FMN-binding family protein</fullName>
    </submittedName>
</protein>